<dbReference type="Proteomes" id="UP000199320">
    <property type="component" value="Unassembled WGS sequence"/>
</dbReference>
<keyword evidence="1" id="KW-0472">Membrane</keyword>
<evidence type="ECO:0000313" key="5">
    <source>
        <dbReference type="Proteomes" id="UP000324021"/>
    </source>
</evidence>
<feature type="transmembrane region" description="Helical" evidence="1">
    <location>
        <begin position="12"/>
        <end position="30"/>
    </location>
</feature>
<dbReference type="STRING" id="392421.SAMN04488694_11164"/>
<dbReference type="EMBL" id="FMZP01000010">
    <property type="protein sequence ID" value="SDC98295.1"/>
    <property type="molecule type" value="Genomic_DNA"/>
</dbReference>
<reference evidence="4 5" key="2">
    <citation type="submission" date="2016-10" db="EMBL/GenBank/DDBJ databases">
        <authorList>
            <person name="Varghese N."/>
            <person name="Submissions S."/>
        </authorList>
    </citation>
    <scope>NUCLEOTIDE SEQUENCE [LARGE SCALE GENOMIC DNA]</scope>
    <source>
        <strain evidence="2 5">CDM_1</strain>
        <strain evidence="4">CDM_6</strain>
    </source>
</reference>
<dbReference type="RefSeq" id="WP_092933296.1">
    <property type="nucleotide sequence ID" value="NZ_FMZP01000010.1"/>
</dbReference>
<keyword evidence="1" id="KW-0812">Transmembrane</keyword>
<gene>
    <name evidence="3" type="ORF">SAMN04488694_11164</name>
    <name evidence="2" type="ORF">SAMN05192552_101061</name>
</gene>
<evidence type="ECO:0000313" key="2">
    <source>
        <dbReference type="EMBL" id="SDC98295.1"/>
    </source>
</evidence>
<sequence>MSDIRGELEVETLLKLVLGLIAILLVLEVLEAVISGLAWLLGPFFVIVQLAIAVLIVLWLLDRI</sequence>
<name>A0A1G6R2L3_9EURY</name>
<evidence type="ECO:0000313" key="3">
    <source>
        <dbReference type="EMBL" id="SET73119.1"/>
    </source>
</evidence>
<evidence type="ECO:0000313" key="4">
    <source>
        <dbReference type="Proteomes" id="UP000199320"/>
    </source>
</evidence>
<feature type="transmembrane region" description="Helical" evidence="1">
    <location>
        <begin position="36"/>
        <end position="61"/>
    </location>
</feature>
<dbReference type="EMBL" id="FOIC01000011">
    <property type="protein sequence ID" value="SET73119.1"/>
    <property type="molecule type" value="Genomic_DNA"/>
</dbReference>
<organism evidence="2 5">
    <name type="scientific">Natrinema hispanicum</name>
    <dbReference type="NCBI Taxonomy" id="392421"/>
    <lineage>
        <taxon>Archaea</taxon>
        <taxon>Methanobacteriati</taxon>
        <taxon>Methanobacteriota</taxon>
        <taxon>Stenosarchaea group</taxon>
        <taxon>Halobacteria</taxon>
        <taxon>Halobacteriales</taxon>
        <taxon>Natrialbaceae</taxon>
        <taxon>Natrinema</taxon>
    </lineage>
</organism>
<dbReference type="InterPro" id="IPR055976">
    <property type="entry name" value="DUF7554"/>
</dbReference>
<protein>
    <submittedName>
        <fullName evidence="2">Uncharacterized protein</fullName>
    </submittedName>
</protein>
<proteinExistence type="predicted"/>
<keyword evidence="4" id="KW-1185">Reference proteome</keyword>
<dbReference type="AlphaFoldDB" id="A0A1G6R2L3"/>
<dbReference type="Proteomes" id="UP000324021">
    <property type="component" value="Unassembled WGS sequence"/>
</dbReference>
<keyword evidence="1" id="KW-1133">Transmembrane helix</keyword>
<dbReference type="Pfam" id="PF24431">
    <property type="entry name" value="DUF7554"/>
    <property type="match status" value="1"/>
</dbReference>
<reference evidence="3" key="1">
    <citation type="submission" date="2016-10" db="EMBL/GenBank/DDBJ databases">
        <authorList>
            <person name="de Groot N.N."/>
        </authorList>
    </citation>
    <scope>NUCLEOTIDE SEQUENCE [LARGE SCALE GENOMIC DNA]</scope>
    <source>
        <strain evidence="3">CDM_6</strain>
    </source>
</reference>
<evidence type="ECO:0000256" key="1">
    <source>
        <dbReference type="SAM" id="Phobius"/>
    </source>
</evidence>
<accession>A0A1G6R2L3</accession>